<evidence type="ECO:0008006" key="9">
    <source>
        <dbReference type="Google" id="ProtNLM"/>
    </source>
</evidence>
<sequence>MSDDQPGASGHPAASPGPLSLDIHQLVGFCGQRRSLRAEFRFDPAAALVVTVTFVAPEGRIPWVMGRDLLDQGLSVLGGLGDVQIWPVGPEGARTARLQLNHRDGMALFELPLPPLVRWLAATYRRVPAGAELRDVDWDAWAAALRESPEVRSD</sequence>
<dbReference type="Gene3D" id="2.30.31.20">
    <property type="entry name" value="Sporulation-specific cell division protein SsgB"/>
    <property type="match status" value="1"/>
</dbReference>
<organism evidence="7 8">
    <name type="scientific">Kitasatospora indigofera</name>
    <dbReference type="NCBI Taxonomy" id="67307"/>
    <lineage>
        <taxon>Bacteria</taxon>
        <taxon>Bacillati</taxon>
        <taxon>Actinomycetota</taxon>
        <taxon>Actinomycetes</taxon>
        <taxon>Kitasatosporales</taxon>
        <taxon>Streptomycetaceae</taxon>
        <taxon>Kitasatospora</taxon>
    </lineage>
</organism>
<dbReference type="RefSeq" id="WP_190215880.1">
    <property type="nucleotide sequence ID" value="NZ_BNBO01000107.1"/>
</dbReference>
<evidence type="ECO:0000313" key="8">
    <source>
        <dbReference type="Proteomes" id="UP000617734"/>
    </source>
</evidence>
<dbReference type="GO" id="GO:0030428">
    <property type="term" value="C:cell septum"/>
    <property type="evidence" value="ECO:0007669"/>
    <property type="project" value="UniProtKB-SubCell"/>
</dbReference>
<keyword evidence="5" id="KW-0717">Septation</keyword>
<dbReference type="AlphaFoldDB" id="A0A918YXD2"/>
<dbReference type="GeneID" id="95358241"/>
<name>A0A918YXD2_9ACTN</name>
<reference evidence="7" key="1">
    <citation type="journal article" date="2014" name="Int. J. Syst. Evol. Microbiol.">
        <title>Complete genome sequence of Corynebacterium casei LMG S-19264T (=DSM 44701T), isolated from a smear-ripened cheese.</title>
        <authorList>
            <consortium name="US DOE Joint Genome Institute (JGI-PGF)"/>
            <person name="Walter F."/>
            <person name="Albersmeier A."/>
            <person name="Kalinowski J."/>
            <person name="Ruckert C."/>
        </authorList>
    </citation>
    <scope>NUCLEOTIDE SEQUENCE</scope>
    <source>
        <strain evidence="7">JCM 4646</strain>
    </source>
</reference>
<dbReference type="GO" id="GO:0000917">
    <property type="term" value="P:division septum assembly"/>
    <property type="evidence" value="ECO:0007669"/>
    <property type="project" value="UniProtKB-KW"/>
</dbReference>
<comment type="similarity">
    <text evidence="2">Belongs to the SsgA family.</text>
</comment>
<evidence type="ECO:0000313" key="7">
    <source>
        <dbReference type="EMBL" id="GHE27758.1"/>
    </source>
</evidence>
<protein>
    <recommendedName>
        <fullName evidence="9">SsgA family sporulation/cell division regulator</fullName>
    </recommendedName>
</protein>
<comment type="subcellular location">
    <subcellularLocation>
        <location evidence="1">Cell septum</location>
    </subcellularLocation>
</comment>
<reference evidence="7" key="2">
    <citation type="submission" date="2020-09" db="EMBL/GenBank/DDBJ databases">
        <authorList>
            <person name="Sun Q."/>
            <person name="Ohkuma M."/>
        </authorList>
    </citation>
    <scope>NUCLEOTIDE SEQUENCE</scope>
    <source>
        <strain evidence="7">JCM 4646</strain>
    </source>
</reference>
<accession>A0A918YXD2</accession>
<proteinExistence type="inferred from homology"/>
<dbReference type="EMBL" id="BNBO01000107">
    <property type="protein sequence ID" value="GHE27758.1"/>
    <property type="molecule type" value="Genomic_DNA"/>
</dbReference>
<evidence type="ECO:0000256" key="4">
    <source>
        <dbReference type="ARBA" id="ARBA00022969"/>
    </source>
</evidence>
<keyword evidence="4" id="KW-0749">Sporulation</keyword>
<dbReference type="Proteomes" id="UP000617734">
    <property type="component" value="Unassembled WGS sequence"/>
</dbReference>
<evidence type="ECO:0000256" key="5">
    <source>
        <dbReference type="ARBA" id="ARBA00023210"/>
    </source>
</evidence>
<dbReference type="InterPro" id="IPR038658">
    <property type="entry name" value="SsgB_sf"/>
</dbReference>
<keyword evidence="6" id="KW-0131">Cell cycle</keyword>
<evidence type="ECO:0000256" key="1">
    <source>
        <dbReference type="ARBA" id="ARBA00004431"/>
    </source>
</evidence>
<evidence type="ECO:0000256" key="2">
    <source>
        <dbReference type="ARBA" id="ARBA00009323"/>
    </source>
</evidence>
<evidence type="ECO:0000256" key="6">
    <source>
        <dbReference type="ARBA" id="ARBA00023306"/>
    </source>
</evidence>
<dbReference type="GO" id="GO:0030435">
    <property type="term" value="P:sporulation resulting in formation of a cellular spore"/>
    <property type="evidence" value="ECO:0007669"/>
    <property type="project" value="UniProtKB-KW"/>
</dbReference>
<comment type="caution">
    <text evidence="7">The sequence shown here is derived from an EMBL/GenBank/DDBJ whole genome shotgun (WGS) entry which is preliminary data.</text>
</comment>
<evidence type="ECO:0000256" key="3">
    <source>
        <dbReference type="ARBA" id="ARBA00022618"/>
    </source>
</evidence>
<dbReference type="Pfam" id="PF04686">
    <property type="entry name" value="SsgA"/>
    <property type="match status" value="1"/>
</dbReference>
<keyword evidence="8" id="KW-1185">Reference proteome</keyword>
<dbReference type="InterPro" id="IPR006776">
    <property type="entry name" value="SsgB"/>
</dbReference>
<gene>
    <name evidence="7" type="ORF">GCM10018781_80380</name>
</gene>
<keyword evidence="3" id="KW-0132">Cell division</keyword>